<sequence length="413" mass="42923">MTSLLSAKKRAEEFAAVVDGGADESTLRSELRELVGVVGTLQREAQVGAQLAPRSEFTAMLREQLMAEAATALSSDNILKLPPRTKGTRERRIALVASSVVLVGGTAGMAAAAQNALPGEALYPIKRGLENAQTGLATNPADQGQDLLAQANNRLVEVQGLFDSSGNLTQVPATIDDFTRQALEASDVLIKEYETSQDEAVIVELRQFARDNLIELQELSKTADTEYQDELATAAEALTAIDARARAICSSCAEDLDTLEMPTYFLVANEARVAIDAARRVVVDNTHPVPDGAVSSEPKGDRKDKEPAGDGDGGSTGQAVPETSPTEGPDTDPEGTDTEGPSTEGNDDTEGLLNPPQLQTDGGGTQAEGPGSLLGSGSDGGGSNGGSKNGGADGDVENVIPKDLQDAVETLVP</sequence>
<evidence type="ECO:0000259" key="3">
    <source>
        <dbReference type="Pfam" id="PF18915"/>
    </source>
</evidence>
<proteinExistence type="predicted"/>
<feature type="compositionally biased region" description="Gly residues" evidence="1">
    <location>
        <begin position="361"/>
        <end position="393"/>
    </location>
</feature>
<protein>
    <recommendedName>
        <fullName evidence="3">DUF5667 domain-containing protein</fullName>
    </recommendedName>
</protein>
<feature type="transmembrane region" description="Helical" evidence="2">
    <location>
        <begin position="93"/>
        <end position="113"/>
    </location>
</feature>
<evidence type="ECO:0000256" key="2">
    <source>
        <dbReference type="SAM" id="Phobius"/>
    </source>
</evidence>
<feature type="compositionally biased region" description="Polar residues" evidence="1">
    <location>
        <begin position="317"/>
        <end position="326"/>
    </location>
</feature>
<keyword evidence="2" id="KW-0812">Transmembrane</keyword>
<reference evidence="4" key="1">
    <citation type="submission" date="2020-02" db="EMBL/GenBank/DDBJ databases">
        <authorList>
            <person name="Meier V. D."/>
        </authorList>
    </citation>
    <scope>NUCLEOTIDE SEQUENCE</scope>
    <source>
        <strain evidence="4">AVDCRST_MAG47</strain>
    </source>
</reference>
<dbReference type="AlphaFoldDB" id="A0A6J4MV58"/>
<dbReference type="EMBL" id="CADCUK010000056">
    <property type="protein sequence ID" value="CAA9367522.1"/>
    <property type="molecule type" value="Genomic_DNA"/>
</dbReference>
<name>A0A6J4MV58_9ACTN</name>
<dbReference type="Pfam" id="PF18915">
    <property type="entry name" value="DUF5667"/>
    <property type="match status" value="1"/>
</dbReference>
<keyword evidence="2" id="KW-0472">Membrane</keyword>
<gene>
    <name evidence="4" type="ORF">AVDCRST_MAG47-753</name>
</gene>
<feature type="region of interest" description="Disordered" evidence="1">
    <location>
        <begin position="286"/>
        <end position="413"/>
    </location>
</feature>
<feature type="domain" description="DUF5667" evidence="3">
    <location>
        <begin position="116"/>
        <end position="206"/>
    </location>
</feature>
<evidence type="ECO:0000256" key="1">
    <source>
        <dbReference type="SAM" id="MobiDB-lite"/>
    </source>
</evidence>
<dbReference type="InterPro" id="IPR043725">
    <property type="entry name" value="DUF5667"/>
</dbReference>
<organism evidence="4">
    <name type="scientific">uncultured Nocardioidaceae bacterium</name>
    <dbReference type="NCBI Taxonomy" id="253824"/>
    <lineage>
        <taxon>Bacteria</taxon>
        <taxon>Bacillati</taxon>
        <taxon>Actinomycetota</taxon>
        <taxon>Actinomycetes</taxon>
        <taxon>Propionibacteriales</taxon>
        <taxon>Nocardioidaceae</taxon>
        <taxon>environmental samples</taxon>
    </lineage>
</organism>
<accession>A0A6J4MV58</accession>
<feature type="compositionally biased region" description="Basic and acidic residues" evidence="1">
    <location>
        <begin position="298"/>
        <end position="308"/>
    </location>
</feature>
<keyword evidence="2" id="KW-1133">Transmembrane helix</keyword>
<evidence type="ECO:0000313" key="4">
    <source>
        <dbReference type="EMBL" id="CAA9367522.1"/>
    </source>
</evidence>